<dbReference type="GO" id="GO:0003677">
    <property type="term" value="F:DNA binding"/>
    <property type="evidence" value="ECO:0007669"/>
    <property type="project" value="TreeGrafter"/>
</dbReference>
<dbReference type="InterPro" id="IPR036397">
    <property type="entry name" value="RNaseH_sf"/>
</dbReference>
<dbReference type="Proteomes" id="UP000178912">
    <property type="component" value="Unassembled WGS sequence"/>
</dbReference>
<dbReference type="Pfam" id="PF03184">
    <property type="entry name" value="DDE_1"/>
    <property type="match status" value="1"/>
</dbReference>
<accession>A0A1E1K326</accession>
<feature type="compositionally biased region" description="Basic residues" evidence="1">
    <location>
        <begin position="448"/>
        <end position="458"/>
    </location>
</feature>
<dbReference type="InterPro" id="IPR004875">
    <property type="entry name" value="DDE_SF_endonuclease_dom"/>
</dbReference>
<evidence type="ECO:0000313" key="4">
    <source>
        <dbReference type="Proteomes" id="UP000178912"/>
    </source>
</evidence>
<name>A0A1E1K326_9HELO</name>
<gene>
    <name evidence="3" type="ORF">RAG0_02843</name>
</gene>
<proteinExistence type="predicted"/>
<dbReference type="GO" id="GO:0005634">
    <property type="term" value="C:nucleus"/>
    <property type="evidence" value="ECO:0007669"/>
    <property type="project" value="TreeGrafter"/>
</dbReference>
<feature type="compositionally biased region" description="Basic and acidic residues" evidence="1">
    <location>
        <begin position="475"/>
        <end position="485"/>
    </location>
</feature>
<feature type="domain" description="DDE-1" evidence="2">
    <location>
        <begin position="126"/>
        <end position="294"/>
    </location>
</feature>
<dbReference type="PANTHER" id="PTHR19303:SF74">
    <property type="entry name" value="POGO TRANSPOSABLE ELEMENT WITH KRAB DOMAIN"/>
    <property type="match status" value="1"/>
</dbReference>
<keyword evidence="4" id="KW-1185">Reference proteome</keyword>
<sequence length="628" mass="70854">MADLVNPVRIKFLLSLAFSIARRRSATNKATKPPSKNWAQAFQKRHPVLKSRRMKAIDRNGHEKNIYDKIIHWFEVIGKVLNDPAILPENVYNMDETGFMLCILNSIKVLVSKDDQRDYRGAGVKRTTVTAIECISGNGRSLIPMIIWPATTYRSNWTTFPTPGWHYACTKIGHTDSNINFEWLKRVFDPHTKVQTKQKPRVLISDGFGTHETLEVLQFYFENNITLCRLPSHTTHKLQPCDVGVFAPLKDAYRDEVKRLHRGGVNTIGKDNFTSVYHSAREKAFTKRNITSAWAACGLFPLCADRVLRKTPKPVSLSTVQRPNEIVSEMEGLYQPDEVPQTPVTPVTADDFMSLLKVIEEDTSTLTEASIPRLQRHVQKLGNAGQRSIAYCALLDERNSFLTSINNEAKVRRSTKAVVLGKGKGKVMSYKDLEEARAKRAAKDAMRGKGKRGRKRKNAVLEADDPEAETEAEPEVEHAAKDVSGKTKRSRKDKSAVRAVDDEEPEPEPEMAQTTNVSVPWRAPEAQCLDLDTTTLVLPKKVRGHMVLVLGCVPGTSNYVIVMTITSTLKADGDYVPITSIPKKGYTIQLQPRNYRVWHNGCEERCFQRLLKHSYLKIDASYEVPIQC</sequence>
<reference evidence="4" key="1">
    <citation type="submission" date="2016-03" db="EMBL/GenBank/DDBJ databases">
        <authorList>
            <person name="Guldener U."/>
        </authorList>
    </citation>
    <scope>NUCLEOTIDE SEQUENCE [LARGE SCALE GENOMIC DNA]</scope>
    <source>
        <strain evidence="4">04CH-RAC-A.6.1</strain>
    </source>
</reference>
<dbReference type="Gene3D" id="3.30.420.10">
    <property type="entry name" value="Ribonuclease H-like superfamily/Ribonuclease H"/>
    <property type="match status" value="1"/>
</dbReference>
<dbReference type="PANTHER" id="PTHR19303">
    <property type="entry name" value="TRANSPOSON"/>
    <property type="match status" value="1"/>
</dbReference>
<evidence type="ECO:0000256" key="1">
    <source>
        <dbReference type="SAM" id="MobiDB-lite"/>
    </source>
</evidence>
<dbReference type="AlphaFoldDB" id="A0A1E1K326"/>
<dbReference type="OrthoDB" id="5420958at2759"/>
<evidence type="ECO:0000259" key="2">
    <source>
        <dbReference type="Pfam" id="PF03184"/>
    </source>
</evidence>
<organism evidence="3 4">
    <name type="scientific">Rhynchosporium agropyri</name>
    <dbReference type="NCBI Taxonomy" id="914238"/>
    <lineage>
        <taxon>Eukaryota</taxon>
        <taxon>Fungi</taxon>
        <taxon>Dikarya</taxon>
        <taxon>Ascomycota</taxon>
        <taxon>Pezizomycotina</taxon>
        <taxon>Leotiomycetes</taxon>
        <taxon>Helotiales</taxon>
        <taxon>Ploettnerulaceae</taxon>
        <taxon>Rhynchosporium</taxon>
    </lineage>
</organism>
<evidence type="ECO:0000313" key="3">
    <source>
        <dbReference type="EMBL" id="CZS92401.1"/>
    </source>
</evidence>
<dbReference type="EMBL" id="FJUX01000012">
    <property type="protein sequence ID" value="CZS92401.1"/>
    <property type="molecule type" value="Genomic_DNA"/>
</dbReference>
<protein>
    <submittedName>
        <fullName evidence="3">Related to transposase</fullName>
    </submittedName>
</protein>
<feature type="region of interest" description="Disordered" evidence="1">
    <location>
        <begin position="441"/>
        <end position="517"/>
    </location>
</feature>
<feature type="compositionally biased region" description="Acidic residues" evidence="1">
    <location>
        <begin position="462"/>
        <end position="474"/>
    </location>
</feature>
<dbReference type="InterPro" id="IPR050863">
    <property type="entry name" value="CenT-Element_Derived"/>
</dbReference>